<sequence>MLGSLEYKLVIKNLPFRTTHSGIDQKNYINDILNEIQSNLERFELNRGSMSTHLSLDWSKAISDIKKNMQNNFFADDMYSEFEKYKDKYDSIDEFFKERTAEIPGETEIVIIATTSKINNVTLDQVIKNFIYHLFLALNLSCPGFIDCYGARLFSSKYNEELTLSNLEFEDCWSNENWPIIQYIPINKVCNWFSKNNIWNKFISESRLDKCLFSVLHFCEESKISPSKIVWLAHALESIYEIPQSAILHSLKERISIVLFENYEEERSKISKRINEFYQYRSNFVHGSLTIYLPSEELINSDIHQNYLELLLQTEQFAFRILVATLQKMIIENWKSFNFQTIFKGE</sequence>
<evidence type="ECO:0008006" key="3">
    <source>
        <dbReference type="Google" id="ProtNLM"/>
    </source>
</evidence>
<name>A0A850ETD9_9BACL</name>
<evidence type="ECO:0000313" key="2">
    <source>
        <dbReference type="Proteomes" id="UP000564806"/>
    </source>
</evidence>
<keyword evidence="2" id="KW-1185">Reference proteome</keyword>
<dbReference type="Proteomes" id="UP000564806">
    <property type="component" value="Unassembled WGS sequence"/>
</dbReference>
<evidence type="ECO:0000313" key="1">
    <source>
        <dbReference type="EMBL" id="NUU62092.1"/>
    </source>
</evidence>
<dbReference type="RefSeq" id="WP_175372582.1">
    <property type="nucleotide sequence ID" value="NZ_JABWCS010000212.1"/>
</dbReference>
<accession>A0A850ETD9</accession>
<dbReference type="EMBL" id="JABWCS010000212">
    <property type="protein sequence ID" value="NUU62092.1"/>
    <property type="molecule type" value="Genomic_DNA"/>
</dbReference>
<reference evidence="1" key="1">
    <citation type="submission" date="2020-06" db="EMBL/GenBank/DDBJ databases">
        <title>Paenibacillus sp. nov., isolated from soil.</title>
        <authorList>
            <person name="Seo Y.L."/>
        </authorList>
    </citation>
    <scope>NUCLEOTIDE SEQUENCE [LARGE SCALE GENOMIC DNA]</scope>
    <source>
        <strain evidence="1">JW14</strain>
    </source>
</reference>
<organism evidence="1 2">
    <name type="scientific">Paenibacillus agri</name>
    <dbReference type="NCBI Taxonomy" id="2744309"/>
    <lineage>
        <taxon>Bacteria</taxon>
        <taxon>Bacillati</taxon>
        <taxon>Bacillota</taxon>
        <taxon>Bacilli</taxon>
        <taxon>Bacillales</taxon>
        <taxon>Paenibacillaceae</taxon>
        <taxon>Paenibacillus</taxon>
    </lineage>
</organism>
<protein>
    <recommendedName>
        <fullName evidence="3">Apea-like HEPN domain-containing protein</fullName>
    </recommendedName>
</protein>
<proteinExistence type="predicted"/>
<dbReference type="AlphaFoldDB" id="A0A850ETD9"/>
<comment type="caution">
    <text evidence="1">The sequence shown here is derived from an EMBL/GenBank/DDBJ whole genome shotgun (WGS) entry which is preliminary data.</text>
</comment>
<gene>
    <name evidence="1" type="ORF">HPT30_17245</name>
</gene>